<dbReference type="RefSeq" id="WP_147376692.1">
    <property type="nucleotide sequence ID" value="NZ_RAPO01000010.1"/>
</dbReference>
<dbReference type="InterPro" id="IPR038128">
    <property type="entry name" value="Gamma_PGA_hydro_sf"/>
</dbReference>
<sequence>MKRHDALIRVAEYDRFRRPTSIRIDVTAGCPIPVVRTIFGAPDKPTETVVNVSLVTESHPTLDPTRKYKDRCRLARRIADRLGIDEGCHVRVDAGPYATYYRVYEIREHDAPLVVHEEHLDRLGIDGEQTVRLSTTIPQETPEQVRERGGLAETLVDDQTCEGVLVTAPHGGAVERGTDAIASRTYDRLDDGGVRASLWLLQGYNPPEGSAVTAHRRWHVGGFDRAVDGYPGLATLTGRAFDLVVGVHRSGYEWIEVGGRIDASVRERVADELRTRAGREVRTDLDRLHLPGTNPRISTNFLSKGGDRGLHVECTPGTCDRHVEEAAAALAETIRRVLA</sequence>
<evidence type="ECO:0000313" key="2">
    <source>
        <dbReference type="Proteomes" id="UP000283805"/>
    </source>
</evidence>
<dbReference type="AlphaFoldDB" id="A0A3R7HUZ5"/>
<keyword evidence="2" id="KW-1185">Reference proteome</keyword>
<comment type="caution">
    <text evidence="1">The sequence shown here is derived from an EMBL/GenBank/DDBJ whole genome shotgun (WGS) entry which is preliminary data.</text>
</comment>
<dbReference type="EMBL" id="RAPO01000010">
    <property type="protein sequence ID" value="RKD86239.1"/>
    <property type="molecule type" value="Genomic_DNA"/>
</dbReference>
<reference evidence="1 2" key="1">
    <citation type="submission" date="2018-09" db="EMBL/GenBank/DDBJ databases">
        <title>Genomic Encyclopedia of Archaeal and Bacterial Type Strains, Phase II (KMG-II): from individual species to whole genera.</title>
        <authorList>
            <person name="Goeker M."/>
        </authorList>
    </citation>
    <scope>NUCLEOTIDE SEQUENCE [LARGE SCALE GENOMIC DNA]</scope>
    <source>
        <strain evidence="1 2">DSM 13151</strain>
    </source>
</reference>
<dbReference type="OrthoDB" id="305888at2157"/>
<evidence type="ECO:0000313" key="1">
    <source>
        <dbReference type="EMBL" id="RKD86239.1"/>
    </source>
</evidence>
<proteinExistence type="predicted"/>
<organism evidence="1 2">
    <name type="scientific">Halopiger aswanensis</name>
    <dbReference type="NCBI Taxonomy" id="148449"/>
    <lineage>
        <taxon>Archaea</taxon>
        <taxon>Methanobacteriati</taxon>
        <taxon>Methanobacteriota</taxon>
        <taxon>Stenosarchaea group</taxon>
        <taxon>Halobacteria</taxon>
        <taxon>Halobacteriales</taxon>
        <taxon>Natrialbaceae</taxon>
        <taxon>Halopiger</taxon>
    </lineage>
</organism>
<protein>
    <submittedName>
        <fullName evidence="1">Uncharacterized protein</fullName>
    </submittedName>
</protein>
<gene>
    <name evidence="1" type="ORF">ATJ93_4656</name>
</gene>
<accession>A0A3R7HUZ5</accession>
<dbReference type="Proteomes" id="UP000283805">
    <property type="component" value="Unassembled WGS sequence"/>
</dbReference>
<name>A0A3R7HUZ5_9EURY</name>
<dbReference type="Gene3D" id="3.40.630.100">
    <property type="entry name" value="Poly-gamma-glutamate hydrolase, zinc-binding motif"/>
    <property type="match status" value="1"/>
</dbReference>